<dbReference type="SUPFAM" id="SSF56420">
    <property type="entry name" value="Peptide deformylase"/>
    <property type="match status" value="1"/>
</dbReference>
<accession>A0A6J7R6K0</accession>
<dbReference type="PRINTS" id="PR01576">
    <property type="entry name" value="PDEFORMYLASE"/>
</dbReference>
<gene>
    <name evidence="2" type="ORF">UFOPK3605_01407</name>
    <name evidence="3" type="ORF">UFOPK3897_00772</name>
    <name evidence="4" type="ORF">UFOPK4121_00856</name>
</gene>
<dbReference type="HAMAP" id="MF_00163">
    <property type="entry name" value="Pep_deformylase"/>
    <property type="match status" value="1"/>
</dbReference>
<dbReference type="NCBIfam" id="TIGR00079">
    <property type="entry name" value="pept_deformyl"/>
    <property type="match status" value="1"/>
</dbReference>
<evidence type="ECO:0000256" key="1">
    <source>
        <dbReference type="ARBA" id="ARBA00010759"/>
    </source>
</evidence>
<proteinExistence type="inferred from homology"/>
<dbReference type="CDD" id="cd00487">
    <property type="entry name" value="Pep_deformylase"/>
    <property type="match status" value="1"/>
</dbReference>
<dbReference type="EMBL" id="CAFBMM010000096">
    <property type="protein sequence ID" value="CAB4915886.1"/>
    <property type="molecule type" value="Genomic_DNA"/>
</dbReference>
<evidence type="ECO:0000313" key="4">
    <source>
        <dbReference type="EMBL" id="CAB5024375.1"/>
    </source>
</evidence>
<dbReference type="PANTHER" id="PTHR10458">
    <property type="entry name" value="PEPTIDE DEFORMYLASE"/>
    <property type="match status" value="1"/>
</dbReference>
<dbReference type="Pfam" id="PF01327">
    <property type="entry name" value="Pep_deformylase"/>
    <property type="match status" value="1"/>
</dbReference>
<comment type="similarity">
    <text evidence="1">Belongs to the polypeptide deformylase family.</text>
</comment>
<dbReference type="GO" id="GO:0042586">
    <property type="term" value="F:peptide deformylase activity"/>
    <property type="evidence" value="ECO:0007669"/>
    <property type="project" value="InterPro"/>
</dbReference>
<dbReference type="InterPro" id="IPR036821">
    <property type="entry name" value="Peptide_deformylase_sf"/>
</dbReference>
<dbReference type="PIRSF" id="PIRSF004749">
    <property type="entry name" value="Pep_def"/>
    <property type="match status" value="1"/>
</dbReference>
<evidence type="ECO:0000313" key="2">
    <source>
        <dbReference type="EMBL" id="CAB4915886.1"/>
    </source>
</evidence>
<name>A0A6J7R6K0_9ZZZZ</name>
<reference evidence="4" key="1">
    <citation type="submission" date="2020-05" db="EMBL/GenBank/DDBJ databases">
        <authorList>
            <person name="Chiriac C."/>
            <person name="Salcher M."/>
            <person name="Ghai R."/>
            <person name="Kavagutti S V."/>
        </authorList>
    </citation>
    <scope>NUCLEOTIDE SEQUENCE</scope>
</reference>
<dbReference type="EMBL" id="CAFBPQ010000023">
    <property type="protein sequence ID" value="CAB5024375.1"/>
    <property type="molecule type" value="Genomic_DNA"/>
</dbReference>
<sequence length="175" mass="18968">MNTFSVRILGDPVLRQQAKIIENIDGDLARLADAMIVAMHEAHGAGLAAPQVGVLKRMYTYDVGDGPHTLINPEIVESSGECIYSEGCLSLPGLAVDILRPEIVTVRGVDLDGNEVIFEGGDFMGRLIQHEIDHLDGVLLLDRLDPDERRAALKEFHRMAQAGGVHSTPSGVTDF</sequence>
<dbReference type="EMBL" id="CAFBOF010000012">
    <property type="protein sequence ID" value="CAB4975299.1"/>
    <property type="molecule type" value="Genomic_DNA"/>
</dbReference>
<dbReference type="AlphaFoldDB" id="A0A6J7R6K0"/>
<dbReference type="InterPro" id="IPR023635">
    <property type="entry name" value="Peptide_deformylase"/>
</dbReference>
<dbReference type="PANTHER" id="PTHR10458:SF22">
    <property type="entry name" value="PEPTIDE DEFORMYLASE"/>
    <property type="match status" value="1"/>
</dbReference>
<organism evidence="4">
    <name type="scientific">freshwater metagenome</name>
    <dbReference type="NCBI Taxonomy" id="449393"/>
    <lineage>
        <taxon>unclassified sequences</taxon>
        <taxon>metagenomes</taxon>
        <taxon>ecological metagenomes</taxon>
    </lineage>
</organism>
<dbReference type="Gene3D" id="3.90.45.10">
    <property type="entry name" value="Peptide deformylase"/>
    <property type="match status" value="1"/>
</dbReference>
<evidence type="ECO:0000313" key="3">
    <source>
        <dbReference type="EMBL" id="CAB4975299.1"/>
    </source>
</evidence>
<dbReference type="NCBIfam" id="NF001159">
    <property type="entry name" value="PRK00150.1-3"/>
    <property type="match status" value="1"/>
</dbReference>
<protein>
    <submittedName>
        <fullName evidence="4">Unannotated protein</fullName>
    </submittedName>
</protein>